<feature type="transmembrane region" description="Helical" evidence="1">
    <location>
        <begin position="14"/>
        <end position="37"/>
    </location>
</feature>
<evidence type="ECO:0000313" key="3">
    <source>
        <dbReference type="WBParaSite" id="L893_g2207.t1"/>
    </source>
</evidence>
<proteinExistence type="predicted"/>
<keyword evidence="1" id="KW-1133">Transmembrane helix</keyword>
<evidence type="ECO:0000313" key="2">
    <source>
        <dbReference type="Proteomes" id="UP000095287"/>
    </source>
</evidence>
<sequence>MKIVSLQMEIPNEYFLYFFFYGSALILFILPSLVLTVKFIQDCRRHRQQEMVYGQIRRAGGAIYIQIEHPENQRGIWAL</sequence>
<protein>
    <submittedName>
        <fullName evidence="3">Uncharacterized protein</fullName>
    </submittedName>
</protein>
<dbReference type="WBParaSite" id="L893_g2207.t1">
    <property type="protein sequence ID" value="L893_g2207.t1"/>
    <property type="gene ID" value="L893_g2207"/>
</dbReference>
<dbReference type="AlphaFoldDB" id="A0A1I7Z2D4"/>
<evidence type="ECO:0000256" key="1">
    <source>
        <dbReference type="SAM" id="Phobius"/>
    </source>
</evidence>
<organism evidence="2 3">
    <name type="scientific">Steinernema glaseri</name>
    <dbReference type="NCBI Taxonomy" id="37863"/>
    <lineage>
        <taxon>Eukaryota</taxon>
        <taxon>Metazoa</taxon>
        <taxon>Ecdysozoa</taxon>
        <taxon>Nematoda</taxon>
        <taxon>Chromadorea</taxon>
        <taxon>Rhabditida</taxon>
        <taxon>Tylenchina</taxon>
        <taxon>Panagrolaimomorpha</taxon>
        <taxon>Strongyloidoidea</taxon>
        <taxon>Steinernematidae</taxon>
        <taxon>Steinernema</taxon>
    </lineage>
</organism>
<dbReference type="Proteomes" id="UP000095287">
    <property type="component" value="Unplaced"/>
</dbReference>
<reference evidence="3" key="1">
    <citation type="submission" date="2016-11" db="UniProtKB">
        <authorList>
            <consortium name="WormBaseParasite"/>
        </authorList>
    </citation>
    <scope>IDENTIFICATION</scope>
</reference>
<name>A0A1I7Z2D4_9BILA</name>
<keyword evidence="2" id="KW-1185">Reference proteome</keyword>
<accession>A0A1I7Z2D4</accession>
<keyword evidence="1" id="KW-0812">Transmembrane</keyword>
<keyword evidence="1" id="KW-0472">Membrane</keyword>